<name>A0A8K0MHF2_9ROSA</name>
<evidence type="ECO:0008006" key="7">
    <source>
        <dbReference type="Google" id="ProtNLM"/>
    </source>
</evidence>
<keyword evidence="2 4" id="KW-0472">Membrane</keyword>
<sequence length="265" mass="29377">MAERVLSPDSGDGDVPNNSQIQPVSHPKQNNQLADFRSGTYVVQVPKDQVYRVPNAENALIAEQRRKQSHDRKNKPYCSCCCCAASVIVVVLVLLGLAVGLSFIFLKNKDPKFSVANLIAVNGSNSKAKDLRPDYRLTLKAVNSNKRVGILYKEGGVVSLSFRKQEIAVGKYPTFFHDHKNTTTLNLVLHGSNVALPKEIKDSMKSEKSKVHVLFALKMKLLARTKVWNLKTGNKEFGVDCNVMVDTLAKGTRVLSQECRTKGKH</sequence>
<dbReference type="Proteomes" id="UP000796880">
    <property type="component" value="Unassembled WGS sequence"/>
</dbReference>
<organism evidence="5 6">
    <name type="scientific">Rhamnella rubrinervis</name>
    <dbReference type="NCBI Taxonomy" id="2594499"/>
    <lineage>
        <taxon>Eukaryota</taxon>
        <taxon>Viridiplantae</taxon>
        <taxon>Streptophyta</taxon>
        <taxon>Embryophyta</taxon>
        <taxon>Tracheophyta</taxon>
        <taxon>Spermatophyta</taxon>
        <taxon>Magnoliopsida</taxon>
        <taxon>eudicotyledons</taxon>
        <taxon>Gunneridae</taxon>
        <taxon>Pentapetalae</taxon>
        <taxon>rosids</taxon>
        <taxon>fabids</taxon>
        <taxon>Rosales</taxon>
        <taxon>Rhamnaceae</taxon>
        <taxon>rhamnoid group</taxon>
        <taxon>Rhamneae</taxon>
        <taxon>Rhamnella</taxon>
    </lineage>
</organism>
<evidence type="ECO:0000313" key="6">
    <source>
        <dbReference type="Proteomes" id="UP000796880"/>
    </source>
</evidence>
<dbReference type="AlphaFoldDB" id="A0A8K0MHF2"/>
<protein>
    <recommendedName>
        <fullName evidence="7">Late embryogenesis abundant protein LEA-2 subgroup domain-containing protein</fullName>
    </recommendedName>
</protein>
<comment type="subcellular location">
    <subcellularLocation>
        <location evidence="1">Membrane</location>
    </subcellularLocation>
</comment>
<reference evidence="5" key="1">
    <citation type="submission" date="2020-03" db="EMBL/GenBank/DDBJ databases">
        <title>A high-quality chromosome-level genome assembly of a woody plant with both climbing and erect habits, Rhamnella rubrinervis.</title>
        <authorList>
            <person name="Lu Z."/>
            <person name="Yang Y."/>
            <person name="Zhu X."/>
            <person name="Sun Y."/>
        </authorList>
    </citation>
    <scope>NUCLEOTIDE SEQUENCE</scope>
    <source>
        <strain evidence="5">BYM</strain>
        <tissue evidence="5">Leaf</tissue>
    </source>
</reference>
<evidence type="ECO:0000256" key="3">
    <source>
        <dbReference type="SAM" id="MobiDB-lite"/>
    </source>
</evidence>
<keyword evidence="4" id="KW-1133">Transmembrane helix</keyword>
<evidence type="ECO:0000256" key="1">
    <source>
        <dbReference type="ARBA" id="ARBA00004370"/>
    </source>
</evidence>
<evidence type="ECO:0000313" key="5">
    <source>
        <dbReference type="EMBL" id="KAF3445793.1"/>
    </source>
</evidence>
<proteinExistence type="predicted"/>
<feature type="region of interest" description="Disordered" evidence="3">
    <location>
        <begin position="1"/>
        <end position="31"/>
    </location>
</feature>
<accession>A0A8K0MHF2</accession>
<keyword evidence="6" id="KW-1185">Reference proteome</keyword>
<dbReference type="PANTHER" id="PTHR31234">
    <property type="entry name" value="LATE EMBRYOGENESIS ABUNDANT (LEA) HYDROXYPROLINE-RICH GLYCOPROTEIN FAMILY"/>
    <property type="match status" value="1"/>
</dbReference>
<dbReference type="InterPro" id="IPR044839">
    <property type="entry name" value="NDR1-like"/>
</dbReference>
<comment type="caution">
    <text evidence="5">The sequence shown here is derived from an EMBL/GenBank/DDBJ whole genome shotgun (WGS) entry which is preliminary data.</text>
</comment>
<keyword evidence="4" id="KW-0812">Transmembrane</keyword>
<dbReference type="GO" id="GO:0005886">
    <property type="term" value="C:plasma membrane"/>
    <property type="evidence" value="ECO:0007669"/>
    <property type="project" value="TreeGrafter"/>
</dbReference>
<dbReference type="PANTHER" id="PTHR31234:SF68">
    <property type="entry name" value="EXPRESSED PROTEIN"/>
    <property type="match status" value="1"/>
</dbReference>
<dbReference type="EMBL" id="VOIH02000005">
    <property type="protein sequence ID" value="KAF3445793.1"/>
    <property type="molecule type" value="Genomic_DNA"/>
</dbReference>
<feature type="compositionally biased region" description="Polar residues" evidence="3">
    <location>
        <begin position="16"/>
        <end position="31"/>
    </location>
</feature>
<feature type="transmembrane region" description="Helical" evidence="4">
    <location>
        <begin position="84"/>
        <end position="106"/>
    </location>
</feature>
<evidence type="ECO:0000256" key="2">
    <source>
        <dbReference type="ARBA" id="ARBA00023136"/>
    </source>
</evidence>
<dbReference type="GO" id="GO:0098542">
    <property type="term" value="P:defense response to other organism"/>
    <property type="evidence" value="ECO:0007669"/>
    <property type="project" value="InterPro"/>
</dbReference>
<dbReference type="OrthoDB" id="996955at2759"/>
<evidence type="ECO:0000256" key="4">
    <source>
        <dbReference type="SAM" id="Phobius"/>
    </source>
</evidence>
<gene>
    <name evidence="5" type="ORF">FNV43_RR10970</name>
</gene>